<evidence type="ECO:0000313" key="3">
    <source>
        <dbReference type="Proteomes" id="UP000034893"/>
    </source>
</evidence>
<gene>
    <name evidence="2" type="ORF">UT12_C0001G0010</name>
</gene>
<proteinExistence type="predicted"/>
<protein>
    <submittedName>
        <fullName evidence="2">Uncharacterized protein</fullName>
    </submittedName>
</protein>
<dbReference type="Proteomes" id="UP000034893">
    <property type="component" value="Unassembled WGS sequence"/>
</dbReference>
<dbReference type="EMBL" id="LBVP01000001">
    <property type="protein sequence ID" value="KKQ90142.1"/>
    <property type="molecule type" value="Genomic_DNA"/>
</dbReference>
<name>A0A0G0LGH4_9BACT</name>
<sequence length="211" mass="22624">MKRGIAFIAILVVFGIVAAVGASGFVVAKNFTDTDAPRQFELFGKPRPTPSPRTTPSPQFRTPSPRSSPSANPSIRPSPTALPSPTGGPIVYRQPQGKYTITLRAGWVVNRTIDSKTYSTTTFNGPNGNISITFGTGKDPIGGCSETTSLQLADRTISACFLLQKDGSQIITRGYTKDKAGLDFTIEAYINSPSNANRQIILDIIKTIDID</sequence>
<feature type="compositionally biased region" description="Low complexity" evidence="1">
    <location>
        <begin position="56"/>
        <end position="79"/>
    </location>
</feature>
<organism evidence="2 3">
    <name type="scientific">Candidatus Curtissbacteria bacterium GW2011_GWC2_38_9</name>
    <dbReference type="NCBI Taxonomy" id="1618414"/>
    <lineage>
        <taxon>Bacteria</taxon>
        <taxon>Candidatus Curtissiibacteriota</taxon>
    </lineage>
</organism>
<evidence type="ECO:0000256" key="1">
    <source>
        <dbReference type="SAM" id="MobiDB-lite"/>
    </source>
</evidence>
<feature type="region of interest" description="Disordered" evidence="1">
    <location>
        <begin position="40"/>
        <end position="93"/>
    </location>
</feature>
<dbReference type="AlphaFoldDB" id="A0A0G0LGH4"/>
<comment type="caution">
    <text evidence="2">The sequence shown here is derived from an EMBL/GenBank/DDBJ whole genome shotgun (WGS) entry which is preliminary data.</text>
</comment>
<accession>A0A0G0LGH4</accession>
<reference evidence="2 3" key="1">
    <citation type="journal article" date="2015" name="Nature">
        <title>rRNA introns, odd ribosomes, and small enigmatic genomes across a large radiation of phyla.</title>
        <authorList>
            <person name="Brown C.T."/>
            <person name="Hug L.A."/>
            <person name="Thomas B.C."/>
            <person name="Sharon I."/>
            <person name="Castelle C.J."/>
            <person name="Singh A."/>
            <person name="Wilkins M.J."/>
            <person name="Williams K.H."/>
            <person name="Banfield J.F."/>
        </authorList>
    </citation>
    <scope>NUCLEOTIDE SEQUENCE [LARGE SCALE GENOMIC DNA]</scope>
</reference>
<evidence type="ECO:0000313" key="2">
    <source>
        <dbReference type="EMBL" id="KKQ90142.1"/>
    </source>
</evidence>